<keyword evidence="2" id="KW-1015">Disulfide bond</keyword>
<reference evidence="5" key="2">
    <citation type="submission" date="2025-09" db="UniProtKB">
        <authorList>
            <consortium name="Ensembl"/>
        </authorList>
    </citation>
    <scope>IDENTIFICATION</scope>
</reference>
<evidence type="ECO:0000256" key="3">
    <source>
        <dbReference type="SAM" id="SignalP"/>
    </source>
</evidence>
<dbReference type="PROSITE" id="PS50041">
    <property type="entry name" value="C_TYPE_LECTIN_2"/>
    <property type="match status" value="1"/>
</dbReference>
<evidence type="ECO:0000256" key="2">
    <source>
        <dbReference type="ARBA" id="ARBA00023157"/>
    </source>
</evidence>
<dbReference type="Ensembl" id="ENSPCOT00000030760.1">
    <property type="protein sequence ID" value="ENSPCOP00000020108.1"/>
    <property type="gene ID" value="ENSPCOG00000022015.1"/>
</dbReference>
<dbReference type="SMART" id="SM00034">
    <property type="entry name" value="CLECT"/>
    <property type="match status" value="1"/>
</dbReference>
<reference evidence="5" key="1">
    <citation type="submission" date="2025-08" db="UniProtKB">
        <authorList>
            <consortium name="Ensembl"/>
        </authorList>
    </citation>
    <scope>IDENTIFICATION</scope>
</reference>
<dbReference type="InterPro" id="IPR016186">
    <property type="entry name" value="C-type_lectin-like/link_sf"/>
</dbReference>
<dbReference type="PRINTS" id="PR00770">
    <property type="entry name" value="EMAJORBASICP"/>
</dbReference>
<dbReference type="OMA" id="ANWAATH"/>
<keyword evidence="6" id="KW-1185">Reference proteome</keyword>
<dbReference type="InterPro" id="IPR018378">
    <property type="entry name" value="C-type_lectin_CS"/>
</dbReference>
<protein>
    <recommendedName>
        <fullName evidence="4">C-type lectin domain-containing protein</fullName>
    </recommendedName>
</protein>
<feature type="chain" id="PRO_5014333717" description="C-type lectin domain-containing protein" evidence="3">
    <location>
        <begin position="18"/>
        <end position="120"/>
    </location>
</feature>
<dbReference type="PROSITE" id="PS00615">
    <property type="entry name" value="C_TYPE_LECTIN_1"/>
    <property type="match status" value="1"/>
</dbReference>
<evidence type="ECO:0000256" key="1">
    <source>
        <dbReference type="ARBA" id="ARBA00022734"/>
    </source>
</evidence>
<keyword evidence="1" id="KW-0430">Lectin</keyword>
<dbReference type="PANTHER" id="PTHR22803">
    <property type="entry name" value="MANNOSE, PHOSPHOLIPASE, LECTIN RECEPTOR RELATED"/>
    <property type="match status" value="1"/>
</dbReference>
<accession>A0A2K6G1J0</accession>
<dbReference type="GeneTree" id="ENSGT00440000039859"/>
<dbReference type="AlphaFoldDB" id="A0A2K6G1J0"/>
<dbReference type="Proteomes" id="UP000233160">
    <property type="component" value="Unassembled WGS sequence"/>
</dbReference>
<proteinExistence type="predicted"/>
<dbReference type="Gene3D" id="3.10.100.10">
    <property type="entry name" value="Mannose-Binding Protein A, subunit A"/>
    <property type="match status" value="1"/>
</dbReference>
<dbReference type="GO" id="GO:0006955">
    <property type="term" value="P:immune response"/>
    <property type="evidence" value="ECO:0007669"/>
    <property type="project" value="InterPro"/>
</dbReference>
<dbReference type="STRING" id="379532.ENSPCOP00000020108"/>
<sequence>MKHPLLLLLVLLGTVSALHLNICRKCYRGNLVSIHSHSLNSHILHFTRSLNQAQVWIGGFLRGWRLCKRYRWTDGSHWNFAYWAPGQPRRGGGHCVALCTKGGGWRRARCCRRLPFVCSA</sequence>
<dbReference type="SUPFAM" id="SSF56436">
    <property type="entry name" value="C-type lectin-like"/>
    <property type="match status" value="1"/>
</dbReference>
<evidence type="ECO:0000313" key="5">
    <source>
        <dbReference type="Ensembl" id="ENSPCOP00000020108.1"/>
    </source>
</evidence>
<dbReference type="InterPro" id="IPR001304">
    <property type="entry name" value="C-type_lectin-like"/>
</dbReference>
<feature type="domain" description="C-type lectin" evidence="4">
    <location>
        <begin position="23"/>
        <end position="119"/>
    </location>
</feature>
<evidence type="ECO:0000313" key="6">
    <source>
        <dbReference type="Proteomes" id="UP000233160"/>
    </source>
</evidence>
<keyword evidence="3" id="KW-0732">Signal</keyword>
<organism evidence="5 6">
    <name type="scientific">Propithecus coquereli</name>
    <name type="common">Coquerel's sifaka</name>
    <name type="synonym">Propithecus verreauxi coquereli</name>
    <dbReference type="NCBI Taxonomy" id="379532"/>
    <lineage>
        <taxon>Eukaryota</taxon>
        <taxon>Metazoa</taxon>
        <taxon>Chordata</taxon>
        <taxon>Craniata</taxon>
        <taxon>Vertebrata</taxon>
        <taxon>Euteleostomi</taxon>
        <taxon>Mammalia</taxon>
        <taxon>Eutheria</taxon>
        <taxon>Euarchontoglires</taxon>
        <taxon>Primates</taxon>
        <taxon>Strepsirrhini</taxon>
        <taxon>Lemuriformes</taxon>
        <taxon>Indriidae</taxon>
        <taxon>Propithecus</taxon>
    </lineage>
</organism>
<evidence type="ECO:0000259" key="4">
    <source>
        <dbReference type="PROSITE" id="PS50041"/>
    </source>
</evidence>
<dbReference type="InterPro" id="IPR002352">
    <property type="entry name" value="Eosinophil_major_basic"/>
</dbReference>
<dbReference type="GO" id="GO:0030246">
    <property type="term" value="F:carbohydrate binding"/>
    <property type="evidence" value="ECO:0007669"/>
    <property type="project" value="UniProtKB-KW"/>
</dbReference>
<name>A0A2K6G1J0_PROCO</name>
<dbReference type="Pfam" id="PF00059">
    <property type="entry name" value="Lectin_C"/>
    <property type="match status" value="1"/>
</dbReference>
<dbReference type="InterPro" id="IPR050111">
    <property type="entry name" value="C-type_lectin/snaclec_domain"/>
</dbReference>
<feature type="signal peptide" evidence="3">
    <location>
        <begin position="1"/>
        <end position="17"/>
    </location>
</feature>
<dbReference type="InterPro" id="IPR016187">
    <property type="entry name" value="CTDL_fold"/>
</dbReference>